<comment type="caution">
    <text evidence="1">The sequence shown here is derived from an EMBL/GenBank/DDBJ whole genome shotgun (WGS) entry which is preliminary data.</text>
</comment>
<feature type="non-terminal residue" evidence="1">
    <location>
        <position position="1"/>
    </location>
</feature>
<evidence type="ECO:0000313" key="1">
    <source>
        <dbReference type="EMBL" id="MQM01182.1"/>
    </source>
</evidence>
<keyword evidence="2" id="KW-1185">Reference proteome</keyword>
<organism evidence="1 2">
    <name type="scientific">Colocasia esculenta</name>
    <name type="common">Wild taro</name>
    <name type="synonym">Arum esculentum</name>
    <dbReference type="NCBI Taxonomy" id="4460"/>
    <lineage>
        <taxon>Eukaryota</taxon>
        <taxon>Viridiplantae</taxon>
        <taxon>Streptophyta</taxon>
        <taxon>Embryophyta</taxon>
        <taxon>Tracheophyta</taxon>
        <taxon>Spermatophyta</taxon>
        <taxon>Magnoliopsida</taxon>
        <taxon>Liliopsida</taxon>
        <taxon>Araceae</taxon>
        <taxon>Aroideae</taxon>
        <taxon>Colocasieae</taxon>
        <taxon>Colocasia</taxon>
    </lineage>
</organism>
<dbReference type="Proteomes" id="UP000652761">
    <property type="component" value="Unassembled WGS sequence"/>
</dbReference>
<sequence>IRSCRDTEEGCDQAGPDILSRRIVSRCGVRPRLAEPGAGVNRGQVAASRPVAIRSRWVLVSRPSEITAYCAVATSGGGPSPEKRDLPFFSSYTSSYTKF</sequence>
<evidence type="ECO:0000313" key="2">
    <source>
        <dbReference type="Proteomes" id="UP000652761"/>
    </source>
</evidence>
<proteinExistence type="predicted"/>
<dbReference type="AlphaFoldDB" id="A0A843VV51"/>
<name>A0A843VV51_COLES</name>
<feature type="non-terminal residue" evidence="1">
    <location>
        <position position="99"/>
    </location>
</feature>
<reference evidence="1" key="1">
    <citation type="submission" date="2017-07" db="EMBL/GenBank/DDBJ databases">
        <title>Taro Niue Genome Assembly and Annotation.</title>
        <authorList>
            <person name="Atibalentja N."/>
            <person name="Keating K."/>
            <person name="Fields C.J."/>
        </authorList>
    </citation>
    <scope>NUCLEOTIDE SEQUENCE</scope>
    <source>
        <strain evidence="1">Niue_2</strain>
        <tissue evidence="1">Leaf</tissue>
    </source>
</reference>
<dbReference type="EMBL" id="NMUH01002633">
    <property type="protein sequence ID" value="MQM01182.1"/>
    <property type="molecule type" value="Genomic_DNA"/>
</dbReference>
<gene>
    <name evidence="1" type="ORF">Taro_033936</name>
</gene>
<accession>A0A843VV51</accession>
<protein>
    <submittedName>
        <fullName evidence="1">Uncharacterized protein</fullName>
    </submittedName>
</protein>